<reference evidence="9 10" key="1">
    <citation type="journal article" date="2012" name="J. Bacteriol.">
        <title>Complete Genome Sequence of Borrelia crocidurae.</title>
        <authorList>
            <person name="Elbir H."/>
            <person name="Gimenez G."/>
            <person name="Robert C."/>
            <person name="Bergstrom S."/>
            <person name="Cutler S."/>
            <person name="Raoult D."/>
            <person name="Drancourt M."/>
        </authorList>
    </citation>
    <scope>NUCLEOTIDE SEQUENCE [LARGE SCALE GENOMIC DNA]</scope>
    <source>
        <strain evidence="9 10">Achema</strain>
        <plasmid evidence="10">unnamed23</plasmid>
    </source>
</reference>
<comment type="subcellular location">
    <subcellularLocation>
        <location evidence="2 8">Cell outer membrane</location>
        <topology evidence="2 8">Lipid-anchor</topology>
    </subcellularLocation>
</comment>
<dbReference type="InterPro" id="IPR000680">
    <property type="entry name" value="Borrelia_lipo"/>
</dbReference>
<dbReference type="PATRIC" id="fig|1155096.3.peg.1252"/>
<evidence type="ECO:0000256" key="8">
    <source>
        <dbReference type="RuleBase" id="RU363105"/>
    </source>
</evidence>
<protein>
    <recommendedName>
        <fullName evidence="8">Variable large protein</fullName>
    </recommendedName>
</protein>
<keyword evidence="4 8" id="KW-0472">Membrane</keyword>
<reference evidence="10" key="2">
    <citation type="submission" date="2012-03" db="EMBL/GenBank/DDBJ databases">
        <title>Complete genome sequence of Borrelia crocidurae.</title>
        <authorList>
            <person name="Elbir H."/>
            <person name="Gimenez G."/>
            <person name="Robert C."/>
            <person name="Raoult D."/>
            <person name="Drancourt M."/>
        </authorList>
    </citation>
    <scope>NUCLEOTIDE SEQUENCE [LARGE SCALE GENOMIC DNA]</scope>
    <source>
        <strain evidence="10">Achema</strain>
        <plasmid evidence="10">unnamed23</plasmid>
    </source>
</reference>
<evidence type="ECO:0000256" key="6">
    <source>
        <dbReference type="ARBA" id="ARBA00023237"/>
    </source>
</evidence>
<evidence type="ECO:0000313" key="10">
    <source>
        <dbReference type="Proteomes" id="UP000005212"/>
    </source>
</evidence>
<evidence type="ECO:0000256" key="2">
    <source>
        <dbReference type="ARBA" id="ARBA00004459"/>
    </source>
</evidence>
<accession>I0FEV0</accession>
<evidence type="ECO:0000256" key="1">
    <source>
        <dbReference type="ARBA" id="ARBA00003932"/>
    </source>
</evidence>
<evidence type="ECO:0000256" key="4">
    <source>
        <dbReference type="ARBA" id="ARBA00023136"/>
    </source>
</evidence>
<comment type="function">
    <text evidence="1 8">The Vlp and Vsp proteins are antigenically distinct proteins, only one vlp or vsp gene is transcriptionally active at any one time. Switching between these genes is a mechanism of host immune response evasion.</text>
</comment>
<dbReference type="SUPFAM" id="SSF74748">
    <property type="entry name" value="Variable surface antigen VlsE"/>
    <property type="match status" value="1"/>
</dbReference>
<evidence type="ECO:0000256" key="3">
    <source>
        <dbReference type="ARBA" id="ARBA00022729"/>
    </source>
</evidence>
<dbReference type="EMBL" id="CP003449">
    <property type="protein sequence ID" value="AFI32006.1"/>
    <property type="molecule type" value="Genomic_DNA"/>
</dbReference>
<dbReference type="KEGG" id="bcw:Q7M_1249"/>
<organism evidence="9 10">
    <name type="scientific">Borrelia crocidurae (strain Achema)</name>
    <dbReference type="NCBI Taxonomy" id="1155096"/>
    <lineage>
        <taxon>Bacteria</taxon>
        <taxon>Pseudomonadati</taxon>
        <taxon>Spirochaetota</taxon>
        <taxon>Spirochaetia</taxon>
        <taxon>Spirochaetales</taxon>
        <taxon>Borreliaceae</taxon>
        <taxon>Borrelia</taxon>
    </lineage>
</organism>
<keyword evidence="5 8" id="KW-0564">Palmitate</keyword>
<proteinExistence type="predicted"/>
<dbReference type="GO" id="GO:0009279">
    <property type="term" value="C:cell outer membrane"/>
    <property type="evidence" value="ECO:0007669"/>
    <property type="project" value="UniProtKB-SubCell"/>
</dbReference>
<evidence type="ECO:0000313" key="9">
    <source>
        <dbReference type="EMBL" id="AFI32006.1"/>
    </source>
</evidence>
<keyword evidence="7 8" id="KW-0449">Lipoprotein</keyword>
<gene>
    <name evidence="9" type="ordered locus">Q7M_1249</name>
</gene>
<dbReference type="HOGENOM" id="CLU_054711_2_1_12"/>
<keyword evidence="9" id="KW-0614">Plasmid</keyword>
<evidence type="ECO:0000256" key="7">
    <source>
        <dbReference type="ARBA" id="ARBA00023288"/>
    </source>
</evidence>
<evidence type="ECO:0000256" key="5">
    <source>
        <dbReference type="ARBA" id="ARBA00023139"/>
    </source>
</evidence>
<dbReference type="Pfam" id="PF00921">
    <property type="entry name" value="Lipoprotein_2"/>
    <property type="match status" value="1"/>
</dbReference>
<geneLocation type="plasmid" evidence="10">
    <name>unnamed23</name>
</geneLocation>
<keyword evidence="3" id="KW-0732">Signal</keyword>
<sequence>MKGILEEASKIGIEKLTAGDAALNVTGVDNKDGAKILSTNGAATATDAAKAAAILSSVSGEEMLASIVASNESDTALGAAPDGNTTAVSFAKGGANNQIGSVSTPKAAAVSGGIALRSFIKGGKLASGAADDATGGKKDVQAVGIDAVNKLLRAVEGITKKTVKNVIGEAKGKIDKARDPKGADSE</sequence>
<dbReference type="AlphaFoldDB" id="I0FEV0"/>
<dbReference type="Proteomes" id="UP000005212">
    <property type="component" value="Plasmid unnamed23"/>
</dbReference>
<keyword evidence="6 8" id="KW-0998">Cell outer membrane</keyword>
<name>I0FEV0_BORCA</name>